<dbReference type="OMA" id="TQTATRE"/>
<evidence type="ECO:0000256" key="3">
    <source>
        <dbReference type="ARBA" id="ARBA00005509"/>
    </source>
</evidence>
<evidence type="ECO:0000256" key="6">
    <source>
        <dbReference type="ARBA" id="ARBA00023015"/>
    </source>
</evidence>
<dbReference type="GO" id="GO:0035591">
    <property type="term" value="F:signaling adaptor activity"/>
    <property type="evidence" value="ECO:0007669"/>
    <property type="project" value="Ensembl"/>
</dbReference>
<dbReference type="FunCoup" id="H0WLR1">
    <property type="interactions" value="342"/>
</dbReference>
<dbReference type="Gene3D" id="3.30.110.170">
    <property type="entry name" value="Protein of unknown function (DUF541), domain 1"/>
    <property type="match status" value="1"/>
</dbReference>
<name>H0WLR1_OTOGA</name>
<dbReference type="RefSeq" id="XP_003796788.1">
    <property type="nucleotide sequence ID" value="XM_003796740.2"/>
</dbReference>
<dbReference type="EMBL" id="AAQR03130119">
    <property type="status" value="NOT_ANNOTATED_CDS"/>
    <property type="molecule type" value="Genomic_DNA"/>
</dbReference>
<dbReference type="STRING" id="30611.ENSOGAP00000002615"/>
<evidence type="ECO:0000256" key="8">
    <source>
        <dbReference type="ARBA" id="ARBA00023242"/>
    </source>
</evidence>
<evidence type="ECO:0000313" key="12">
    <source>
        <dbReference type="Ensembl" id="ENSOGAP00000002615.1"/>
    </source>
</evidence>
<dbReference type="InterPro" id="IPR030312">
    <property type="entry name" value="IRAK1BP1"/>
</dbReference>
<dbReference type="GO" id="GO:0006955">
    <property type="term" value="P:immune response"/>
    <property type="evidence" value="ECO:0007669"/>
    <property type="project" value="InterPro"/>
</dbReference>
<dbReference type="EMBL" id="AAQR03130120">
    <property type="status" value="NOT_ANNOTATED_CDS"/>
    <property type="molecule type" value="Genomic_DNA"/>
</dbReference>
<evidence type="ECO:0000256" key="10">
    <source>
        <dbReference type="ARBA" id="ARBA00070058"/>
    </source>
</evidence>
<feature type="region of interest" description="Disordered" evidence="11">
    <location>
        <begin position="24"/>
        <end position="47"/>
    </location>
</feature>
<dbReference type="AlphaFoldDB" id="H0WLR1"/>
<dbReference type="KEGG" id="oga:100954643"/>
<dbReference type="CTD" id="134728"/>
<keyword evidence="8" id="KW-0539">Nucleus</keyword>
<dbReference type="GeneTree" id="ENSGT00390000012588"/>
<keyword evidence="13" id="KW-1185">Reference proteome</keyword>
<evidence type="ECO:0000256" key="1">
    <source>
        <dbReference type="ARBA" id="ARBA00004123"/>
    </source>
</evidence>
<organism evidence="12 13">
    <name type="scientific">Otolemur garnettii</name>
    <name type="common">Small-eared galago</name>
    <name type="synonym">Garnett's greater bushbaby</name>
    <dbReference type="NCBI Taxonomy" id="30611"/>
    <lineage>
        <taxon>Eukaryota</taxon>
        <taxon>Metazoa</taxon>
        <taxon>Chordata</taxon>
        <taxon>Craniata</taxon>
        <taxon>Vertebrata</taxon>
        <taxon>Euteleostomi</taxon>
        <taxon>Mammalia</taxon>
        <taxon>Eutheria</taxon>
        <taxon>Euarchontoglires</taxon>
        <taxon>Primates</taxon>
        <taxon>Strepsirrhini</taxon>
        <taxon>Lorisiformes</taxon>
        <taxon>Galagidae</taxon>
        <taxon>Otolemur</taxon>
    </lineage>
</organism>
<dbReference type="GeneID" id="100954643"/>
<evidence type="ECO:0000313" key="13">
    <source>
        <dbReference type="Proteomes" id="UP000005225"/>
    </source>
</evidence>
<gene>
    <name evidence="12" type="primary">IRAK1BP1</name>
</gene>
<comment type="similarity">
    <text evidence="3">Belongs to the IRAK1BP1 family.</text>
</comment>
<dbReference type="EMBL" id="AAQR03130121">
    <property type="status" value="NOT_ANNOTATED_CDS"/>
    <property type="molecule type" value="Genomic_DNA"/>
</dbReference>
<keyword evidence="5" id="KW-0597">Phosphoprotein</keyword>
<dbReference type="GO" id="GO:0005737">
    <property type="term" value="C:cytoplasm"/>
    <property type="evidence" value="ECO:0007669"/>
    <property type="project" value="UniProtKB-SubCell"/>
</dbReference>
<dbReference type="PANTHER" id="PTHR18842:SF2">
    <property type="entry name" value="INTERLEUKIN-1 RECEPTOR-ASSOCIATED KINASE 1-BINDING PROTEIN 1"/>
    <property type="match status" value="1"/>
</dbReference>
<dbReference type="Pfam" id="PF04402">
    <property type="entry name" value="SIMPL"/>
    <property type="match status" value="1"/>
</dbReference>
<dbReference type="Ensembl" id="ENSOGAT00000002922.1">
    <property type="protein sequence ID" value="ENSOGAP00000002615.1"/>
    <property type="gene ID" value="ENSOGAG00000002920.1"/>
</dbReference>
<protein>
    <recommendedName>
        <fullName evidence="10">Interleukin-1 receptor-associated kinase 1-binding protein 1</fullName>
    </recommendedName>
</protein>
<proteinExistence type="inferred from homology"/>
<comment type="function">
    <text evidence="9">Component of the IRAK1-dependent TNFRSF1A signaling pathway that leads to NF-kappa-B activation and is required for cell survival. Acts by enhancing RELA transcriptional activity.</text>
</comment>
<dbReference type="InParanoid" id="H0WLR1"/>
<sequence>MSLQQIPPSRVFVELVPWTDRSRENNAVSGTDTLPVPRRSLFSAQPPTTTREMHVSGTAEVSAGPNRAQVTVRVSSTKEAAAETKKSVCRRLDYITQSLTQQGLQPENVTVTKDFRRVDNAYHLEAEVCITFTEFGKMQNICNFLVEKLDSSVVISPPQFYHTPGSVETLRRQAFLVAVENARLKAQDVCNLVGQTLGKPLLIKEEETKEWEGQTDDHQSSKLSSSLTVQQKIKSATIYAASKVFITFEVKGKEKKKKHL</sequence>
<dbReference type="PANTHER" id="PTHR18842">
    <property type="entry name" value="INTERLEUKIN-1 RECEPTOR-ASSOCIATED KINASE 1-BINDING PROTEIN 1"/>
    <property type="match status" value="1"/>
</dbReference>
<evidence type="ECO:0000256" key="2">
    <source>
        <dbReference type="ARBA" id="ARBA00004496"/>
    </source>
</evidence>
<dbReference type="InterPro" id="IPR007497">
    <property type="entry name" value="SIMPL/DUF541"/>
</dbReference>
<dbReference type="Gene3D" id="3.30.70.2970">
    <property type="entry name" value="Protein of unknown function (DUF541), domain 2"/>
    <property type="match status" value="1"/>
</dbReference>
<evidence type="ECO:0000256" key="5">
    <source>
        <dbReference type="ARBA" id="ARBA00022553"/>
    </source>
</evidence>
<evidence type="ECO:0000256" key="9">
    <source>
        <dbReference type="ARBA" id="ARBA00054541"/>
    </source>
</evidence>
<dbReference type="FunFam" id="3.30.110.170:FF:000002">
    <property type="entry name" value="Interleukin-1 receptor-associated kinase 1-binding protein 1"/>
    <property type="match status" value="1"/>
</dbReference>
<keyword evidence="6" id="KW-0805">Transcription regulation</keyword>
<reference evidence="13" key="1">
    <citation type="submission" date="2011-03" db="EMBL/GenBank/DDBJ databases">
        <title>Version 3 of the genome sequence of Otolemur garnettii (Bushbaby).</title>
        <authorList>
            <consortium name="The Broad Institute Genome Sequencing Platform"/>
            <person name="Di Palma F."/>
            <person name="Johnson J."/>
            <person name="Lander E.S."/>
            <person name="Lindblad-Toh K."/>
            <person name="Jaffe D.B."/>
            <person name="Gnerre S."/>
            <person name="MacCallum I."/>
            <person name="Przybylski D."/>
            <person name="Ribeiro F.J."/>
            <person name="Burton J.N."/>
            <person name="Walker B.J."/>
            <person name="Sharpe T."/>
            <person name="Hall G."/>
        </authorList>
    </citation>
    <scope>NUCLEOTIDE SEQUENCE [LARGE SCALE GENOMIC DNA]</scope>
</reference>
<evidence type="ECO:0000256" key="7">
    <source>
        <dbReference type="ARBA" id="ARBA00023163"/>
    </source>
</evidence>
<evidence type="ECO:0000256" key="4">
    <source>
        <dbReference type="ARBA" id="ARBA00022490"/>
    </source>
</evidence>
<keyword evidence="4" id="KW-0963">Cytoplasm</keyword>
<dbReference type="FunFam" id="3.30.70.2970:FF:000002">
    <property type="entry name" value="interleukin-1 receptor-associated kinase 1-binding protein 1"/>
    <property type="match status" value="1"/>
</dbReference>
<comment type="subcellular location">
    <subcellularLocation>
        <location evidence="2">Cytoplasm</location>
    </subcellularLocation>
    <subcellularLocation>
        <location evidence="1">Nucleus</location>
    </subcellularLocation>
</comment>
<accession>H0WLR1</accession>
<dbReference type="HOGENOM" id="CLU_066454_0_0_1"/>
<dbReference type="GO" id="GO:0005634">
    <property type="term" value="C:nucleus"/>
    <property type="evidence" value="ECO:0007669"/>
    <property type="project" value="UniProtKB-SubCell"/>
</dbReference>
<reference evidence="12" key="2">
    <citation type="submission" date="2025-08" db="UniProtKB">
        <authorList>
            <consortium name="Ensembl"/>
        </authorList>
    </citation>
    <scope>IDENTIFICATION</scope>
</reference>
<dbReference type="eggNOG" id="ENOG502QVHT">
    <property type="taxonomic scope" value="Eukaryota"/>
</dbReference>
<dbReference type="OrthoDB" id="6365554at2759"/>
<dbReference type="GO" id="GO:0043123">
    <property type="term" value="P:positive regulation of canonical NF-kappaB signal transduction"/>
    <property type="evidence" value="ECO:0007669"/>
    <property type="project" value="Ensembl"/>
</dbReference>
<reference evidence="12" key="3">
    <citation type="submission" date="2025-09" db="UniProtKB">
        <authorList>
            <consortium name="Ensembl"/>
        </authorList>
    </citation>
    <scope>IDENTIFICATION</scope>
</reference>
<keyword evidence="7" id="KW-0804">Transcription</keyword>
<evidence type="ECO:0000256" key="11">
    <source>
        <dbReference type="SAM" id="MobiDB-lite"/>
    </source>
</evidence>
<dbReference type="Proteomes" id="UP000005225">
    <property type="component" value="Unassembled WGS sequence"/>
</dbReference>